<evidence type="ECO:0000256" key="16">
    <source>
        <dbReference type="SAM" id="MobiDB-lite"/>
    </source>
</evidence>
<dbReference type="SUPFAM" id="SSF103473">
    <property type="entry name" value="MFS general substrate transporter"/>
    <property type="match status" value="1"/>
</dbReference>
<dbReference type="GO" id="GO:0020037">
    <property type="term" value="F:heme binding"/>
    <property type="evidence" value="ECO:0007669"/>
    <property type="project" value="InterPro"/>
</dbReference>
<dbReference type="Pfam" id="PF01733">
    <property type="entry name" value="Nucleoside_tran"/>
    <property type="match status" value="1"/>
</dbReference>
<evidence type="ECO:0000256" key="5">
    <source>
        <dbReference type="ARBA" id="ARBA00012314"/>
    </source>
</evidence>
<evidence type="ECO:0000256" key="9">
    <source>
        <dbReference type="ARBA" id="ARBA00022692"/>
    </source>
</evidence>
<keyword evidence="9 17" id="KW-0812">Transmembrane</keyword>
<dbReference type="PANTHER" id="PTHR42821">
    <property type="entry name" value="CATALASE"/>
    <property type="match status" value="1"/>
</dbReference>
<keyword evidence="10" id="KW-0479">Metal-binding</keyword>
<feature type="transmembrane region" description="Helical" evidence="17">
    <location>
        <begin position="833"/>
        <end position="855"/>
    </location>
</feature>
<dbReference type="PROSITE" id="PS51402">
    <property type="entry name" value="CATALASE_3"/>
    <property type="match status" value="1"/>
</dbReference>
<accession>A0AAD4F030</accession>
<keyword evidence="11 17" id="KW-1133">Transmembrane helix</keyword>
<feature type="transmembrane region" description="Helical" evidence="17">
    <location>
        <begin position="1050"/>
        <end position="1072"/>
    </location>
</feature>
<dbReference type="CDD" id="cd03132">
    <property type="entry name" value="GATase1_catalase"/>
    <property type="match status" value="1"/>
</dbReference>
<dbReference type="GO" id="GO:0006979">
    <property type="term" value="P:response to oxidative stress"/>
    <property type="evidence" value="ECO:0007669"/>
    <property type="project" value="InterPro"/>
</dbReference>
<dbReference type="Pfam" id="PF00199">
    <property type="entry name" value="Catalase"/>
    <property type="match status" value="1"/>
</dbReference>
<feature type="domain" description="Catalase core" evidence="19">
    <location>
        <begin position="8"/>
        <end position="346"/>
    </location>
</feature>
<dbReference type="PRINTS" id="PR00067">
    <property type="entry name" value="CATALASE"/>
</dbReference>
<dbReference type="EC" id="1.11.1.6" evidence="5"/>
<feature type="transmembrane region" description="Helical" evidence="17">
    <location>
        <begin position="1012"/>
        <end position="1029"/>
    </location>
</feature>
<evidence type="ECO:0000313" key="21">
    <source>
        <dbReference type="Proteomes" id="UP001197093"/>
    </source>
</evidence>
<keyword evidence="21" id="KW-1185">Reference proteome</keyword>
<keyword evidence="8" id="KW-0349">Heme</keyword>
<evidence type="ECO:0000256" key="4">
    <source>
        <dbReference type="ARBA" id="ARBA00007965"/>
    </source>
</evidence>
<dbReference type="GO" id="GO:0016020">
    <property type="term" value="C:membrane"/>
    <property type="evidence" value="ECO:0007669"/>
    <property type="project" value="UniProtKB-SubCell"/>
</dbReference>
<feature type="transmembrane region" description="Helical" evidence="17">
    <location>
        <begin position="907"/>
        <end position="931"/>
    </location>
</feature>
<reference evidence="20" key="1">
    <citation type="submission" date="2023-02" db="EMBL/GenBank/DDBJ databases">
        <authorList>
            <person name="Palmer J.M."/>
        </authorList>
    </citation>
    <scope>NUCLEOTIDE SEQUENCE</scope>
    <source>
        <strain evidence="20">FW57</strain>
    </source>
</reference>
<evidence type="ECO:0000256" key="2">
    <source>
        <dbReference type="ARBA" id="ARBA00004141"/>
    </source>
</evidence>
<dbReference type="SMART" id="SM01060">
    <property type="entry name" value="Catalase"/>
    <property type="match status" value="1"/>
</dbReference>
<feature type="transmembrane region" description="Helical" evidence="17">
    <location>
        <begin position="747"/>
        <end position="765"/>
    </location>
</feature>
<comment type="similarity">
    <text evidence="3">Belongs to the catalase family.</text>
</comment>
<keyword evidence="7" id="KW-0575">Peroxidase</keyword>
<dbReference type="GO" id="GO:0005337">
    <property type="term" value="F:nucleoside transmembrane transporter activity"/>
    <property type="evidence" value="ECO:0007669"/>
    <property type="project" value="InterPro"/>
</dbReference>
<dbReference type="Pfam" id="PF18011">
    <property type="entry name" value="Catalase_C"/>
    <property type="match status" value="1"/>
</dbReference>
<keyword evidence="6" id="KW-0813">Transport</keyword>
<keyword evidence="12" id="KW-0560">Oxidoreductase</keyword>
<dbReference type="GO" id="GO:0042744">
    <property type="term" value="P:hydrogen peroxide catabolic process"/>
    <property type="evidence" value="ECO:0007669"/>
    <property type="project" value="UniProtKB-KW"/>
</dbReference>
<dbReference type="InterPro" id="IPR029062">
    <property type="entry name" value="Class_I_gatase-like"/>
</dbReference>
<protein>
    <recommendedName>
        <fullName evidence="5">catalase</fullName>
        <ecNumber evidence="5">1.11.1.6</ecNumber>
    </recommendedName>
</protein>
<evidence type="ECO:0000259" key="19">
    <source>
        <dbReference type="SMART" id="SM01060"/>
    </source>
</evidence>
<dbReference type="Gene3D" id="3.40.50.880">
    <property type="match status" value="1"/>
</dbReference>
<dbReference type="PROSITE" id="PS00437">
    <property type="entry name" value="CATALASE_1"/>
    <property type="match status" value="1"/>
</dbReference>
<evidence type="ECO:0000256" key="17">
    <source>
        <dbReference type="SAM" id="Phobius"/>
    </source>
</evidence>
<evidence type="ECO:0000256" key="14">
    <source>
        <dbReference type="ARBA" id="ARBA00023136"/>
    </source>
</evidence>
<dbReference type="InterPro" id="IPR043156">
    <property type="entry name" value="Catalase_clade2_helical"/>
</dbReference>
<keyword evidence="14 17" id="KW-0472">Membrane</keyword>
<feature type="transmembrane region" description="Helical" evidence="17">
    <location>
        <begin position="645"/>
        <end position="668"/>
    </location>
</feature>
<organism evidence="20 21">
    <name type="scientific">Staphylotrichum longicolle</name>
    <dbReference type="NCBI Taxonomy" id="669026"/>
    <lineage>
        <taxon>Eukaryota</taxon>
        <taxon>Fungi</taxon>
        <taxon>Dikarya</taxon>
        <taxon>Ascomycota</taxon>
        <taxon>Pezizomycotina</taxon>
        <taxon>Sordariomycetes</taxon>
        <taxon>Sordariomycetidae</taxon>
        <taxon>Sordariales</taxon>
        <taxon>Chaetomiaceae</taxon>
        <taxon>Staphylotrichum</taxon>
    </lineage>
</organism>
<evidence type="ECO:0000256" key="7">
    <source>
        <dbReference type="ARBA" id="ARBA00022559"/>
    </source>
</evidence>
<evidence type="ECO:0000256" key="11">
    <source>
        <dbReference type="ARBA" id="ARBA00022989"/>
    </source>
</evidence>
<evidence type="ECO:0000256" key="8">
    <source>
        <dbReference type="ARBA" id="ARBA00022617"/>
    </source>
</evidence>
<feature type="region of interest" description="Disordered" evidence="16">
    <location>
        <begin position="572"/>
        <end position="598"/>
    </location>
</feature>
<evidence type="ECO:0000256" key="10">
    <source>
        <dbReference type="ARBA" id="ARBA00022723"/>
    </source>
</evidence>
<feature type="signal peptide" evidence="18">
    <location>
        <begin position="1"/>
        <end position="20"/>
    </location>
</feature>
<evidence type="ECO:0000313" key="20">
    <source>
        <dbReference type="EMBL" id="KAG7290637.1"/>
    </source>
</evidence>
<keyword evidence="18" id="KW-0732">Signal</keyword>
<dbReference type="Proteomes" id="UP001197093">
    <property type="component" value="Unassembled WGS sequence"/>
</dbReference>
<evidence type="ECO:0000256" key="12">
    <source>
        <dbReference type="ARBA" id="ARBA00023002"/>
    </source>
</evidence>
<dbReference type="InterPro" id="IPR002226">
    <property type="entry name" value="Catalase_haem_BS"/>
</dbReference>
<evidence type="ECO:0000256" key="3">
    <source>
        <dbReference type="ARBA" id="ARBA00005329"/>
    </source>
</evidence>
<feature type="compositionally biased region" description="Low complexity" evidence="16">
    <location>
        <begin position="867"/>
        <end position="885"/>
    </location>
</feature>
<feature type="compositionally biased region" description="Basic and acidic residues" evidence="16">
    <location>
        <begin position="579"/>
        <end position="593"/>
    </location>
</feature>
<comment type="similarity">
    <text evidence="4">Belongs to the SLC29A/ENT transporter (TC 2.A.57) family.</text>
</comment>
<name>A0AAD4F030_9PEZI</name>
<keyword evidence="15" id="KW-0376">Hydrogen peroxide</keyword>
<dbReference type="SUPFAM" id="SSF56634">
    <property type="entry name" value="Heme-dependent catalase-like"/>
    <property type="match status" value="1"/>
</dbReference>
<dbReference type="Gene3D" id="1.20.1370.20">
    <property type="match status" value="2"/>
</dbReference>
<dbReference type="GO" id="GO:0005829">
    <property type="term" value="C:cytosol"/>
    <property type="evidence" value="ECO:0007669"/>
    <property type="project" value="TreeGrafter"/>
</dbReference>
<dbReference type="InterPro" id="IPR002259">
    <property type="entry name" value="Eqnu_transpt"/>
</dbReference>
<dbReference type="InterPro" id="IPR024712">
    <property type="entry name" value="Catalase_clade2"/>
</dbReference>
<dbReference type="EMBL" id="JAHCVI010000001">
    <property type="protein sequence ID" value="KAG7290637.1"/>
    <property type="molecule type" value="Genomic_DNA"/>
</dbReference>
<feature type="chain" id="PRO_5042088581" description="catalase" evidence="18">
    <location>
        <begin position="21"/>
        <end position="1074"/>
    </location>
</feature>
<evidence type="ECO:0000256" key="15">
    <source>
        <dbReference type="ARBA" id="ARBA00023324"/>
    </source>
</evidence>
<gene>
    <name evidence="20" type="ORF">NEMBOFW57_000640</name>
</gene>
<dbReference type="InterPro" id="IPR018028">
    <property type="entry name" value="Catalase"/>
</dbReference>
<feature type="transmembrane region" description="Helical" evidence="17">
    <location>
        <begin position="720"/>
        <end position="740"/>
    </location>
</feature>
<evidence type="ECO:0000256" key="6">
    <source>
        <dbReference type="ARBA" id="ARBA00022448"/>
    </source>
</evidence>
<feature type="transmembrane region" description="Helical" evidence="17">
    <location>
        <begin position="689"/>
        <end position="708"/>
    </location>
</feature>
<dbReference type="Gene3D" id="2.40.180.10">
    <property type="entry name" value="Catalase core domain"/>
    <property type="match status" value="1"/>
</dbReference>
<dbReference type="PANTHER" id="PTHR42821:SF3">
    <property type="entry name" value="CATALASE B"/>
    <property type="match status" value="1"/>
</dbReference>
<feature type="region of interest" description="Disordered" evidence="16">
    <location>
        <begin position="863"/>
        <end position="885"/>
    </location>
</feature>
<evidence type="ECO:0000256" key="13">
    <source>
        <dbReference type="ARBA" id="ARBA00023004"/>
    </source>
</evidence>
<dbReference type="GO" id="GO:0004096">
    <property type="term" value="F:catalase activity"/>
    <property type="evidence" value="ECO:0007669"/>
    <property type="project" value="UniProtKB-EC"/>
</dbReference>
<comment type="caution">
    <text evidence="20">The sequence shown here is derived from an EMBL/GenBank/DDBJ whole genome shotgun (WGS) entry which is preliminary data.</text>
</comment>
<dbReference type="InterPro" id="IPR020835">
    <property type="entry name" value="Catalase_sf"/>
</dbReference>
<evidence type="ECO:0000256" key="1">
    <source>
        <dbReference type="ARBA" id="ARBA00001971"/>
    </source>
</evidence>
<dbReference type="GO" id="GO:0046872">
    <property type="term" value="F:metal ion binding"/>
    <property type="evidence" value="ECO:0007669"/>
    <property type="project" value="UniProtKB-KW"/>
</dbReference>
<dbReference type="AlphaFoldDB" id="A0AAD4F030"/>
<keyword evidence="13" id="KW-0408">Iron</keyword>
<evidence type="ECO:0000256" key="18">
    <source>
        <dbReference type="SAM" id="SignalP"/>
    </source>
</evidence>
<dbReference type="InterPro" id="IPR011614">
    <property type="entry name" value="Catalase_core"/>
</dbReference>
<comment type="subcellular location">
    <subcellularLocation>
        <location evidence="2">Membrane</location>
        <topology evidence="2">Multi-pass membrane protein</topology>
    </subcellularLocation>
</comment>
<dbReference type="InterPro" id="IPR041399">
    <property type="entry name" value="Catalase_large_C"/>
</dbReference>
<comment type="cofactor">
    <cofactor evidence="1">
        <name>heme</name>
        <dbReference type="ChEBI" id="CHEBI:30413"/>
    </cofactor>
</comment>
<feature type="transmembrane region" description="Helical" evidence="17">
    <location>
        <begin position="981"/>
        <end position="997"/>
    </location>
</feature>
<feature type="transmembrane region" description="Helical" evidence="17">
    <location>
        <begin position="943"/>
        <end position="960"/>
    </location>
</feature>
<sequence>MHVTAANLLAWGGLIGLSQAACPFADPAMLEKRSEGESPDFLDRYKVDDSNGYMTSDVGGPIEDQFSLKAGIRDIVGNNIPVFFIQDAIRFPDLIHSVKPRADNEIPQAATAHDTAWDFFSSQPSTLHTLFWAMAGSGIPRSFRHIDGFGVNTYRFVKDDGSSKLVKFHLKTLQGKASLVWEEAQVVSGKNPDFHRQDLWEAIESGNGPSWEFAVQVVDEDKAEAFGFDLLDPTKIIPEELVPLTKLGVLKLDRNPTNFFAETEQVMFQPGHVVRGIDFSEDPLLQGRLFSYLDTQLNRNGGPNFEQLPINMPRVPIHNNNRDGAGQTFIHQNIYPYTPSALNKGFPRQANQNDGRGFFTAPGRTANGHLVRLLSPTFDDHWSQPRLFYNSLTRSAEVKRNVLAQLNRVSNDIAARVAEALGLDAPRPTRPITTTTTKSDASLQQAKQVKERFARDGVVAAVVAETLADGVDQTYSAADATAYDGVVVADGAEGLFGEAAKESSLFPAGRPGQVLVDAYRWGKPVGGLGQGEKALKSVGVPDKGEGVYTGQAVEEFVEGFEGGLTRFKFTDRTPAAQHADPDPHRRAVEHPTEEGVESDMGTAMDRIKAFFAPAKATADEYAPLTDDDSETLEGSTYEDEVPFSWLEYSIFALIGAAMLWAWNMFLAAAPYFQTRFKSDPWIFANSQSAILTTSTVVSLVSMLVLTNIQSSANYPLRIKTALFINAAVFGLLTVSTSTFLDVSPRAYLAFLLFMVACTAWGAGLMQNGAFSFAASFGRPEYTQAIMAGQGVAGVSPPLTQIFSFLAFADPSPGIPPRDEPSSPPPKNEGGTSAFIYFLTAVVMSGITLLAFIPLVRRHNHLLHRRSQQQQQQQQQQPTDLSQSAASLASSEHTARRYVPLATLFRKLGWLAGAVFMCFVVTMFFPVFTAKILSVRDPASSGKLFLPGAFIPLGFFFWNLGDLAGRVSTMFPALSLRHRPRALFAIGLARAGILPLYLLCNLHGRGAVVESDLFYLVVVQVLFGLTNGWLGSSGMMAAGEWVAEGEREAAGGFMGLCLVGGLAAGSVLSFTAAGI</sequence>
<proteinExistence type="inferred from homology"/>
<dbReference type="InterPro" id="IPR036259">
    <property type="entry name" value="MFS_trans_sf"/>
</dbReference>